<gene>
    <name evidence="4" type="ORF">BDK92_0366</name>
</gene>
<comment type="caution">
    <text evidence="4">The sequence shown here is derived from an EMBL/GenBank/DDBJ whole genome shotgun (WGS) entry which is preliminary data.</text>
</comment>
<name>A0A495JCQ0_9ACTN</name>
<dbReference type="OrthoDB" id="3404602at2"/>
<evidence type="ECO:0000256" key="2">
    <source>
        <dbReference type="ARBA" id="ARBA00022553"/>
    </source>
</evidence>
<keyword evidence="2" id="KW-0597">Phosphoprotein</keyword>
<evidence type="ECO:0000259" key="3">
    <source>
        <dbReference type="PROSITE" id="PS50075"/>
    </source>
</evidence>
<dbReference type="RefSeq" id="WP_121153981.1">
    <property type="nucleotide sequence ID" value="NZ_RBKT01000001.1"/>
</dbReference>
<dbReference type="Pfam" id="PF00550">
    <property type="entry name" value="PP-binding"/>
    <property type="match status" value="1"/>
</dbReference>
<evidence type="ECO:0000313" key="4">
    <source>
        <dbReference type="EMBL" id="RKR86144.1"/>
    </source>
</evidence>
<dbReference type="PROSITE" id="PS50075">
    <property type="entry name" value="CARRIER"/>
    <property type="match status" value="1"/>
</dbReference>
<keyword evidence="1" id="KW-0596">Phosphopantetheine</keyword>
<dbReference type="InterPro" id="IPR009081">
    <property type="entry name" value="PP-bd_ACP"/>
</dbReference>
<dbReference type="EMBL" id="RBKT01000001">
    <property type="protein sequence ID" value="RKR86144.1"/>
    <property type="molecule type" value="Genomic_DNA"/>
</dbReference>
<feature type="domain" description="Carrier" evidence="3">
    <location>
        <begin position="5"/>
        <end position="83"/>
    </location>
</feature>
<dbReference type="PROSITE" id="PS00012">
    <property type="entry name" value="PHOSPHOPANTETHEINE"/>
    <property type="match status" value="1"/>
</dbReference>
<keyword evidence="5" id="KW-1185">Reference proteome</keyword>
<reference evidence="4 5" key="1">
    <citation type="submission" date="2018-10" db="EMBL/GenBank/DDBJ databases">
        <title>Sequencing the genomes of 1000 actinobacteria strains.</title>
        <authorList>
            <person name="Klenk H.-P."/>
        </authorList>
    </citation>
    <scope>NUCLEOTIDE SEQUENCE [LARGE SCALE GENOMIC DNA]</scope>
    <source>
        <strain evidence="4 5">DSM 45175</strain>
    </source>
</reference>
<dbReference type="Proteomes" id="UP000277671">
    <property type="component" value="Unassembled WGS sequence"/>
</dbReference>
<proteinExistence type="predicted"/>
<organism evidence="4 5">
    <name type="scientific">Micromonospora pisi</name>
    <dbReference type="NCBI Taxonomy" id="589240"/>
    <lineage>
        <taxon>Bacteria</taxon>
        <taxon>Bacillati</taxon>
        <taxon>Actinomycetota</taxon>
        <taxon>Actinomycetes</taxon>
        <taxon>Micromonosporales</taxon>
        <taxon>Micromonosporaceae</taxon>
        <taxon>Micromonospora</taxon>
    </lineage>
</organism>
<dbReference type="InterPro" id="IPR006162">
    <property type="entry name" value="Ppantetheine_attach_site"/>
</dbReference>
<dbReference type="InterPro" id="IPR036736">
    <property type="entry name" value="ACP-like_sf"/>
</dbReference>
<accession>A0A495JCQ0</accession>
<dbReference type="SUPFAM" id="SSF47336">
    <property type="entry name" value="ACP-like"/>
    <property type="match status" value="1"/>
</dbReference>
<evidence type="ECO:0000256" key="1">
    <source>
        <dbReference type="ARBA" id="ARBA00022450"/>
    </source>
</evidence>
<dbReference type="AlphaFoldDB" id="A0A495JCQ0"/>
<sequence length="87" mass="9081">MNADDDLRRRLADLVHEVTDGAVTADDALDATASLVALGVDSLGLLRLIDAIETEYDVELDLSAGGHSLTTVDDLAAQLTAHLPATP</sequence>
<dbReference type="Gene3D" id="1.10.1200.10">
    <property type="entry name" value="ACP-like"/>
    <property type="match status" value="1"/>
</dbReference>
<evidence type="ECO:0000313" key="5">
    <source>
        <dbReference type="Proteomes" id="UP000277671"/>
    </source>
</evidence>
<protein>
    <submittedName>
        <fullName evidence="4">Phosphopantetheine binding protein</fullName>
    </submittedName>
</protein>